<feature type="compositionally biased region" description="Low complexity" evidence="1">
    <location>
        <begin position="140"/>
        <end position="160"/>
    </location>
</feature>
<reference evidence="2 3" key="1">
    <citation type="submission" date="2024-04" db="EMBL/GenBank/DDBJ databases">
        <title>genome sequences of Mucor flavus KT1a and Helicostylum pulchrum KT1b strains isolation_sourced from the surface of a dry-aged beef.</title>
        <authorList>
            <person name="Toyotome T."/>
            <person name="Hosono M."/>
            <person name="Torimaru M."/>
            <person name="Fukuda K."/>
            <person name="Mikami N."/>
        </authorList>
    </citation>
    <scope>NUCLEOTIDE SEQUENCE [LARGE SCALE GENOMIC DNA]</scope>
    <source>
        <strain evidence="2 3">KT1b</strain>
    </source>
</reference>
<evidence type="ECO:0000313" key="2">
    <source>
        <dbReference type="EMBL" id="GAA5800464.1"/>
    </source>
</evidence>
<feature type="region of interest" description="Disordered" evidence="1">
    <location>
        <begin position="1"/>
        <end position="43"/>
    </location>
</feature>
<organism evidence="2 3">
    <name type="scientific">Helicostylum pulchrum</name>
    <dbReference type="NCBI Taxonomy" id="562976"/>
    <lineage>
        <taxon>Eukaryota</taxon>
        <taxon>Fungi</taxon>
        <taxon>Fungi incertae sedis</taxon>
        <taxon>Mucoromycota</taxon>
        <taxon>Mucoromycotina</taxon>
        <taxon>Mucoromycetes</taxon>
        <taxon>Mucorales</taxon>
        <taxon>Mucorineae</taxon>
        <taxon>Mucoraceae</taxon>
        <taxon>Helicostylum</taxon>
    </lineage>
</organism>
<comment type="caution">
    <text evidence="2">The sequence shown here is derived from an EMBL/GenBank/DDBJ whole genome shotgun (WGS) entry which is preliminary data.</text>
</comment>
<gene>
    <name evidence="2" type="ORF">HPULCUR_005894</name>
</gene>
<name>A0ABP9Y0D2_9FUNG</name>
<evidence type="ECO:0000256" key="1">
    <source>
        <dbReference type="SAM" id="MobiDB-lite"/>
    </source>
</evidence>
<proteinExistence type="predicted"/>
<protein>
    <submittedName>
        <fullName evidence="2">Uncharacterized protein</fullName>
    </submittedName>
</protein>
<dbReference type="Proteomes" id="UP001476247">
    <property type="component" value="Unassembled WGS sequence"/>
</dbReference>
<feature type="region of interest" description="Disordered" evidence="1">
    <location>
        <begin position="80"/>
        <end position="184"/>
    </location>
</feature>
<evidence type="ECO:0000313" key="3">
    <source>
        <dbReference type="Proteomes" id="UP001476247"/>
    </source>
</evidence>
<sequence>MENNATEKVIQKEDHTIKDKQDKQDKPEKQTSTVPAPIPEKSAWKVTAEVTEKVSEVITDWPAPKEAVVDSTTEEAEKFVETKVKSKGQWKPFTPTLVHASSSPRTAARKPIRRTGPNNKDSKKASTNGPRRGSKPKDNTTATTTTATAPAPAPTATTSTKSEKEEEKKPKPRSVRPKNAGRFVPRKAPAFVNIDADTLKMYIMQQM</sequence>
<dbReference type="EMBL" id="BAABUJ010000015">
    <property type="protein sequence ID" value="GAA5800464.1"/>
    <property type="molecule type" value="Genomic_DNA"/>
</dbReference>
<accession>A0ABP9Y0D2</accession>
<feature type="compositionally biased region" description="Basic and acidic residues" evidence="1">
    <location>
        <begin position="9"/>
        <end position="29"/>
    </location>
</feature>
<keyword evidence="3" id="KW-1185">Reference proteome</keyword>